<organism evidence="1 2">
    <name type="scientific">Knipowitschia caucasica</name>
    <name type="common">Caucasian dwarf goby</name>
    <name type="synonym">Pomatoschistus caucasicus</name>
    <dbReference type="NCBI Taxonomy" id="637954"/>
    <lineage>
        <taxon>Eukaryota</taxon>
        <taxon>Metazoa</taxon>
        <taxon>Chordata</taxon>
        <taxon>Craniata</taxon>
        <taxon>Vertebrata</taxon>
        <taxon>Euteleostomi</taxon>
        <taxon>Actinopterygii</taxon>
        <taxon>Neopterygii</taxon>
        <taxon>Teleostei</taxon>
        <taxon>Neoteleostei</taxon>
        <taxon>Acanthomorphata</taxon>
        <taxon>Gobiaria</taxon>
        <taxon>Gobiiformes</taxon>
        <taxon>Gobioidei</taxon>
        <taxon>Gobiidae</taxon>
        <taxon>Gobiinae</taxon>
        <taxon>Knipowitschia</taxon>
    </lineage>
</organism>
<name>A0AAV2JJ16_KNICA</name>
<gene>
    <name evidence="1" type="ORF">KC01_LOCUS8858</name>
</gene>
<evidence type="ECO:0000313" key="1">
    <source>
        <dbReference type="EMBL" id="CAL1577517.1"/>
    </source>
</evidence>
<accession>A0AAV2JJ16</accession>
<dbReference type="Proteomes" id="UP001497482">
    <property type="component" value="Chromosome 13"/>
</dbReference>
<proteinExistence type="predicted"/>
<dbReference type="EMBL" id="OZ035835">
    <property type="protein sequence ID" value="CAL1577517.1"/>
    <property type="molecule type" value="Genomic_DNA"/>
</dbReference>
<dbReference type="AlphaFoldDB" id="A0AAV2JJ16"/>
<protein>
    <submittedName>
        <fullName evidence="1">Uncharacterized protein</fullName>
    </submittedName>
</protein>
<sequence>MVVDDGGGLVGAFDRKICGVWGALGARAGVDWRGGGCVDVWVGEGGGGWVAGACVWADGWRACGTVGEGRGWIGPVRARRGWVGAGWYRGWGEIEEARRVWSGCGGVGCKWVEGRRKAGVMGGDRCLDERGLRGCRGGCGLGENGVGWGGRRLGCGGAWKGGCGGVLLLVGGVGEVWVDHGGLLVG</sequence>
<evidence type="ECO:0000313" key="2">
    <source>
        <dbReference type="Proteomes" id="UP001497482"/>
    </source>
</evidence>
<keyword evidence="2" id="KW-1185">Reference proteome</keyword>
<reference evidence="1 2" key="1">
    <citation type="submission" date="2024-04" db="EMBL/GenBank/DDBJ databases">
        <authorList>
            <person name="Waldvogel A.-M."/>
            <person name="Schoenle A."/>
        </authorList>
    </citation>
    <scope>NUCLEOTIDE SEQUENCE [LARGE SCALE GENOMIC DNA]</scope>
</reference>